<dbReference type="Gene3D" id="1.10.1660.10">
    <property type="match status" value="1"/>
</dbReference>
<keyword evidence="1" id="KW-0238">DNA-binding</keyword>
<dbReference type="PROSITE" id="PS50937">
    <property type="entry name" value="HTH_MERR_2"/>
    <property type="match status" value="1"/>
</dbReference>
<dbReference type="PANTHER" id="PTHR30204">
    <property type="entry name" value="REDOX-CYCLING DRUG-SENSING TRANSCRIPTIONAL ACTIVATOR SOXR"/>
    <property type="match status" value="1"/>
</dbReference>
<feature type="coiled-coil region" evidence="2">
    <location>
        <begin position="88"/>
        <end position="115"/>
    </location>
</feature>
<name>A0AAU9CSZ4_9LACO</name>
<dbReference type="SUPFAM" id="SSF46955">
    <property type="entry name" value="Putative DNA-binding domain"/>
    <property type="match status" value="1"/>
</dbReference>
<evidence type="ECO:0000256" key="2">
    <source>
        <dbReference type="SAM" id="Coils"/>
    </source>
</evidence>
<dbReference type="Pfam" id="PF13411">
    <property type="entry name" value="MerR_1"/>
    <property type="match status" value="1"/>
</dbReference>
<protein>
    <submittedName>
        <fullName evidence="4">Transcriptional regulator</fullName>
    </submittedName>
</protein>
<keyword evidence="5" id="KW-1185">Reference proteome</keyword>
<gene>
    <name evidence="4" type="ORF">KIMC2_00530</name>
</gene>
<evidence type="ECO:0000256" key="1">
    <source>
        <dbReference type="ARBA" id="ARBA00023125"/>
    </source>
</evidence>
<dbReference type="CDD" id="cd01109">
    <property type="entry name" value="HTH_YyaN"/>
    <property type="match status" value="1"/>
</dbReference>
<proteinExistence type="predicted"/>
<dbReference type="InterPro" id="IPR009061">
    <property type="entry name" value="DNA-bd_dom_put_sf"/>
</dbReference>
<evidence type="ECO:0000259" key="3">
    <source>
        <dbReference type="PROSITE" id="PS50937"/>
    </source>
</evidence>
<dbReference type="PROSITE" id="PS00552">
    <property type="entry name" value="HTH_MERR_1"/>
    <property type="match status" value="1"/>
</dbReference>
<dbReference type="InterPro" id="IPR000551">
    <property type="entry name" value="MerR-type_HTH_dom"/>
</dbReference>
<keyword evidence="2" id="KW-0175">Coiled coil</keyword>
<sequence length="142" mass="16483">MQKEKTTYSISEAAQMLNVSPSTLRYYDQEGIIPDLHKNKSGIRKFTSQNIETLNLIGCLKCAGMSIKDIKVFMEWCNLGDSTLTKRLEMFQNLKNKTLAQMQELQNTLDTIEYKCDYYTQAVQDGTEKNVHHEHLNQNKKR</sequence>
<evidence type="ECO:0000313" key="4">
    <source>
        <dbReference type="EMBL" id="BDR55491.1"/>
    </source>
</evidence>
<accession>A0AAU9CSZ4</accession>
<dbReference type="InterPro" id="IPR047057">
    <property type="entry name" value="MerR_fam"/>
</dbReference>
<organism evidence="4 5">
    <name type="scientific">Xylocopilactobacillus apis</name>
    <dbReference type="NCBI Taxonomy" id="2932183"/>
    <lineage>
        <taxon>Bacteria</taxon>
        <taxon>Bacillati</taxon>
        <taxon>Bacillota</taxon>
        <taxon>Bacilli</taxon>
        <taxon>Lactobacillales</taxon>
        <taxon>Lactobacillaceae</taxon>
        <taxon>Xylocopilactobacillus</taxon>
    </lineage>
</organism>
<dbReference type="RefSeq" id="WP_317696845.1">
    <property type="nucleotide sequence ID" value="NZ_AP026801.1"/>
</dbReference>
<dbReference type="EMBL" id="AP026801">
    <property type="protein sequence ID" value="BDR55491.1"/>
    <property type="molecule type" value="Genomic_DNA"/>
</dbReference>
<dbReference type="Proteomes" id="UP001321804">
    <property type="component" value="Chromosome"/>
</dbReference>
<dbReference type="GO" id="GO:0003677">
    <property type="term" value="F:DNA binding"/>
    <property type="evidence" value="ECO:0007669"/>
    <property type="project" value="UniProtKB-KW"/>
</dbReference>
<dbReference type="GO" id="GO:0003700">
    <property type="term" value="F:DNA-binding transcription factor activity"/>
    <property type="evidence" value="ECO:0007669"/>
    <property type="project" value="InterPro"/>
</dbReference>
<dbReference type="SMART" id="SM00422">
    <property type="entry name" value="HTH_MERR"/>
    <property type="match status" value="1"/>
</dbReference>
<dbReference type="KEGG" id="xak:KIMC2_00530"/>
<dbReference type="PANTHER" id="PTHR30204:SF83">
    <property type="entry name" value="TRANSCRIPTIONAL REGULATOR, MERR FAMILY"/>
    <property type="match status" value="1"/>
</dbReference>
<evidence type="ECO:0000313" key="5">
    <source>
        <dbReference type="Proteomes" id="UP001321804"/>
    </source>
</evidence>
<reference evidence="4 5" key="1">
    <citation type="journal article" date="2023" name="Microbiol. Spectr.">
        <title>Symbiosis of Carpenter Bees with Uncharacterized Lactic Acid Bacteria Showing NAD Auxotrophy.</title>
        <authorList>
            <person name="Kawasaki S."/>
            <person name="Ozawa K."/>
            <person name="Mori T."/>
            <person name="Yamamoto A."/>
            <person name="Ito M."/>
            <person name="Ohkuma M."/>
            <person name="Sakamoto M."/>
            <person name="Matsutani M."/>
        </authorList>
    </citation>
    <scope>NUCLEOTIDE SEQUENCE [LARGE SCALE GENOMIC DNA]</scope>
    <source>
        <strain evidence="4 5">KimC2</strain>
    </source>
</reference>
<feature type="domain" description="HTH merR-type" evidence="3">
    <location>
        <begin position="7"/>
        <end position="76"/>
    </location>
</feature>
<dbReference type="AlphaFoldDB" id="A0AAU9CSZ4"/>